<dbReference type="EMBL" id="BDSA01000001">
    <property type="protein sequence ID" value="GBE59908.1"/>
    <property type="molecule type" value="Genomic_DNA"/>
</dbReference>
<dbReference type="GO" id="GO:0003951">
    <property type="term" value="F:NAD+ kinase activity"/>
    <property type="evidence" value="ECO:0007669"/>
    <property type="project" value="InterPro"/>
</dbReference>
<dbReference type="InterPro" id="IPR002504">
    <property type="entry name" value="NADK"/>
</dbReference>
<dbReference type="AlphaFoldDB" id="A0A2H6KA93"/>
<keyword evidence="2" id="KW-0808">Transferase</keyword>
<feature type="region of interest" description="Disordered" evidence="6">
    <location>
        <begin position="97"/>
        <end position="116"/>
    </location>
</feature>
<keyword evidence="8" id="KW-1185">Reference proteome</keyword>
<dbReference type="InterPro" id="IPR017437">
    <property type="entry name" value="ATP-NAD_kinase_PpnK-typ_C"/>
</dbReference>
<dbReference type="OrthoDB" id="24581at2759"/>
<dbReference type="HAMAP" id="MF_00361">
    <property type="entry name" value="NAD_kinase"/>
    <property type="match status" value="1"/>
</dbReference>
<dbReference type="InterPro" id="IPR017438">
    <property type="entry name" value="ATP-NAD_kinase_N"/>
</dbReference>
<dbReference type="Proteomes" id="UP000236319">
    <property type="component" value="Unassembled WGS sequence"/>
</dbReference>
<dbReference type="Gene3D" id="3.40.50.10330">
    <property type="entry name" value="Probable inorganic polyphosphate/atp-NAD kinase, domain 1"/>
    <property type="match status" value="1"/>
</dbReference>
<dbReference type="Pfam" id="PF01513">
    <property type="entry name" value="NAD_kinase"/>
    <property type="match status" value="1"/>
</dbReference>
<organism evidence="7 8">
    <name type="scientific">Babesia ovata</name>
    <dbReference type="NCBI Taxonomy" id="189622"/>
    <lineage>
        <taxon>Eukaryota</taxon>
        <taxon>Sar</taxon>
        <taxon>Alveolata</taxon>
        <taxon>Apicomplexa</taxon>
        <taxon>Aconoidasida</taxon>
        <taxon>Piroplasmida</taxon>
        <taxon>Babesiidae</taxon>
        <taxon>Babesia</taxon>
    </lineage>
</organism>
<comment type="similarity">
    <text evidence="1">Belongs to the NAD kinase family.</text>
</comment>
<evidence type="ECO:0000256" key="3">
    <source>
        <dbReference type="ARBA" id="ARBA00022777"/>
    </source>
</evidence>
<evidence type="ECO:0000256" key="2">
    <source>
        <dbReference type="ARBA" id="ARBA00022679"/>
    </source>
</evidence>
<gene>
    <name evidence="7" type="ORF">BOVATA_014010</name>
</gene>
<keyword evidence="4" id="KW-0521">NADP</keyword>
<sequence>MAPSGSVEHTLTLDPADVAKRLSVVGNAWNNSEMHDVVVVYNRAPKKVMICSSKTDESIRKAREELVELIKEKYDCVVMVHDRLLPSVKAETDQLWGEVHNPRSGPAASRNQDDSSRVEYRELEVDDVELIIAIGGDGTILKVIKMFPHVIPPVIGLSMGSMGYMAKFNMAEVKETLMSICDAGITVSRRSLLRVEVFSDTGELIARRNALNECVIDRGLSPCITTLDVYYQGAYFTTVIGDGVLISTPSGSTAYSMAAGGPIVHPAVPSMLFTVICPHSISYRPVILQREAVLDIIVPPDNRGDVRLCVDGNYHCSLKQGSYVRITPAAQAFPLVLPNNTHTGDEWIRSLREHLHWNFRIRQQQIAPRLQLSQSLVEQRFSTIS</sequence>
<evidence type="ECO:0000256" key="6">
    <source>
        <dbReference type="SAM" id="MobiDB-lite"/>
    </source>
</evidence>
<dbReference type="Gene3D" id="2.60.200.30">
    <property type="entry name" value="Probable inorganic polyphosphate/atp-NAD kinase, domain 2"/>
    <property type="match status" value="1"/>
</dbReference>
<dbReference type="GO" id="GO:0006741">
    <property type="term" value="P:NADP+ biosynthetic process"/>
    <property type="evidence" value="ECO:0007669"/>
    <property type="project" value="InterPro"/>
</dbReference>
<evidence type="ECO:0000313" key="7">
    <source>
        <dbReference type="EMBL" id="GBE59908.1"/>
    </source>
</evidence>
<evidence type="ECO:0000256" key="1">
    <source>
        <dbReference type="ARBA" id="ARBA00010995"/>
    </source>
</evidence>
<dbReference type="SUPFAM" id="SSF111331">
    <property type="entry name" value="NAD kinase/diacylglycerol kinase-like"/>
    <property type="match status" value="1"/>
</dbReference>
<dbReference type="GO" id="GO:0019674">
    <property type="term" value="P:NAD+ metabolic process"/>
    <property type="evidence" value="ECO:0007669"/>
    <property type="project" value="InterPro"/>
</dbReference>
<evidence type="ECO:0000256" key="5">
    <source>
        <dbReference type="ARBA" id="ARBA00023027"/>
    </source>
</evidence>
<dbReference type="PANTHER" id="PTHR20275:SF0">
    <property type="entry name" value="NAD KINASE"/>
    <property type="match status" value="1"/>
</dbReference>
<dbReference type="GeneID" id="39873678"/>
<proteinExistence type="inferred from homology"/>
<keyword evidence="5" id="KW-0520">NAD</keyword>
<dbReference type="Pfam" id="PF20143">
    <property type="entry name" value="NAD_kinase_C"/>
    <property type="match status" value="1"/>
</dbReference>
<evidence type="ECO:0000256" key="4">
    <source>
        <dbReference type="ARBA" id="ARBA00022857"/>
    </source>
</evidence>
<dbReference type="InterPro" id="IPR016064">
    <property type="entry name" value="NAD/diacylglycerol_kinase_sf"/>
</dbReference>
<accession>A0A2H6KA93</accession>
<dbReference type="PANTHER" id="PTHR20275">
    <property type="entry name" value="NAD KINASE"/>
    <property type="match status" value="1"/>
</dbReference>
<evidence type="ECO:0000313" key="8">
    <source>
        <dbReference type="Proteomes" id="UP000236319"/>
    </source>
</evidence>
<name>A0A2H6KA93_9APIC</name>
<keyword evidence="3 7" id="KW-0418">Kinase</keyword>
<dbReference type="RefSeq" id="XP_028866151.1">
    <property type="nucleotide sequence ID" value="XM_029010318.1"/>
</dbReference>
<dbReference type="VEuPathDB" id="PiroplasmaDB:BOVATA_014010"/>
<reference evidence="7 8" key="1">
    <citation type="journal article" date="2017" name="BMC Genomics">
        <title>Whole-genome assembly of Babesia ovata and comparative genomics between closely related pathogens.</title>
        <authorList>
            <person name="Yamagishi J."/>
            <person name="Asada M."/>
            <person name="Hakimi H."/>
            <person name="Tanaka T.Q."/>
            <person name="Sugimoto C."/>
            <person name="Kawazu S."/>
        </authorList>
    </citation>
    <scope>NUCLEOTIDE SEQUENCE [LARGE SCALE GENOMIC DNA]</scope>
    <source>
        <strain evidence="7 8">Miyake</strain>
    </source>
</reference>
<comment type="caution">
    <text evidence="7">The sequence shown here is derived from an EMBL/GenBank/DDBJ whole genome shotgun (WGS) entry which is preliminary data.</text>
</comment>
<protein>
    <submittedName>
        <fullName evidence="7">NAD(+) NADH kinase domain-containing protein</fullName>
    </submittedName>
</protein>